<dbReference type="FunFam" id="1.25.40.10:FF:002159">
    <property type="entry name" value="Pentatricopeptide repeat-containing protein"/>
    <property type="match status" value="1"/>
</dbReference>
<protein>
    <submittedName>
        <fullName evidence="3">Pentatricopeptide repeat-containing protein</fullName>
    </submittedName>
</protein>
<dbReference type="NCBIfam" id="TIGR00756">
    <property type="entry name" value="PPR"/>
    <property type="match status" value="2"/>
</dbReference>
<dbReference type="InterPro" id="IPR046960">
    <property type="entry name" value="PPR_At4g14850-like_plant"/>
</dbReference>
<name>A0A438C049_VITVI</name>
<accession>A0A438C049</accession>
<dbReference type="EMBL" id="QGNW01002588">
    <property type="protein sequence ID" value="RVW16602.1"/>
    <property type="molecule type" value="Genomic_DNA"/>
</dbReference>
<dbReference type="Pfam" id="PF20431">
    <property type="entry name" value="E_motif"/>
    <property type="match status" value="1"/>
</dbReference>
<dbReference type="FunFam" id="1.25.40.10:FF:002008">
    <property type="entry name" value="Uncharacterized protein"/>
    <property type="match status" value="1"/>
</dbReference>
<dbReference type="PANTHER" id="PTHR47926:SF347">
    <property type="entry name" value="PENTATRICOPEPTIDE REPEAT-CONTAINING PROTEIN"/>
    <property type="match status" value="1"/>
</dbReference>
<dbReference type="InterPro" id="IPR046848">
    <property type="entry name" value="E_motif"/>
</dbReference>
<dbReference type="AlphaFoldDB" id="A0A438C049"/>
<dbReference type="InterPro" id="IPR002885">
    <property type="entry name" value="PPR_rpt"/>
</dbReference>
<evidence type="ECO:0000313" key="3">
    <source>
        <dbReference type="EMBL" id="RVW16602.1"/>
    </source>
</evidence>
<feature type="repeat" description="PPR" evidence="2">
    <location>
        <begin position="565"/>
        <end position="599"/>
    </location>
</feature>
<dbReference type="FunFam" id="1.25.40.10:FF:000343">
    <property type="entry name" value="Pentatricopeptide repeat-containing protein At3g58590"/>
    <property type="match status" value="2"/>
</dbReference>
<sequence>MFTLALTASTPGTGTGMATGSVILVPRAYAFSPFEAKPHSTEILNSPAFSPLKARPANTGFNSYPGHNAQDPNSKTTHSSMVYCNSDSDQNPLFNDWPQLLQISIGSGDLMLGQAIHAFLAKLGYQNDAFRGNNLVNLYGKFNKLGDAQSVFDEMLVRNTITWTTLIKGHLQVNDVESVFRIAREMYWVGEEFNEHTCSVILQACDSLENLVRGEQIHGFVIKRGFDEDVFVGTSLISMYSRCGDLGAAEKVYSNLAYKDVRCLNFMISEYGKAGCGEKAIGVFLHLLGSGLEPNDYTFTNVISACNGDIDVEVLRVLHGMCIKCGCGDEISVGNAIVSVYVKHGMLEEAEKSFCGMGERNLVSWTALLSGYVKNGNGKKALEGFSQILELGVGFDSCCFATLLDGCSECKNLGLGLQIHGFVVKLGYVHDVSVGTALIDLYAKCRKLRSARLVFHSLLDKNIVSFNAILSGYIGADGADEEDAMALFSQLRLADIKPDSVTFARLLSLSADQACLVKGKCLHAYIIKTGFEANPSVGNAVITMYAKCGSIGDACQLFYSMNYLDSISWNAVISAYALHGQGRKALILFEEMKKEEFVPDEITILSVLQACSYSGLLEEGFCLFNDMESKYGIKPEIEHFACMVDLLGRAGYLSEAMSFINKSPFSGSPLLWRTLVHVCKLHGDLNFGQIASKHLLDLAPEEAGSYILVSNLYAGGGMLNEAARVRTVMNDLKVSKEAGSSWIEIDNKVHQFVASDKDHPESKEIYAKLDLLKSEMKQNMIYNRTPADMSPIKLTLHQQLGICASYTYPASEIIFHCAIVLCKSSSLGFPSNPIGGGLSSSYLRFNGYGGGVMQVFLSRQDAFPLLSPSLLLDKRDFLQLASSFRFKQGLLQHHFATDLFNDGNEVANLPNSRYSRIQ</sequence>
<gene>
    <name evidence="3" type="primary">PCMP-E19_6</name>
    <name evidence="3" type="ORF">CK203_069327</name>
</gene>
<evidence type="ECO:0000256" key="1">
    <source>
        <dbReference type="ARBA" id="ARBA00022737"/>
    </source>
</evidence>
<dbReference type="Pfam" id="PF13041">
    <property type="entry name" value="PPR_2"/>
    <property type="match status" value="2"/>
</dbReference>
<dbReference type="Proteomes" id="UP000288805">
    <property type="component" value="Unassembled WGS sequence"/>
</dbReference>
<dbReference type="PANTHER" id="PTHR47926">
    <property type="entry name" value="PENTATRICOPEPTIDE REPEAT-CONTAINING PROTEIN"/>
    <property type="match status" value="1"/>
</dbReference>
<evidence type="ECO:0000256" key="2">
    <source>
        <dbReference type="PROSITE-ProRule" id="PRU00708"/>
    </source>
</evidence>
<dbReference type="FunFam" id="1.25.40.10:FF:001093">
    <property type="entry name" value="Pentatricopeptide repeat-containing protein At2g34400"/>
    <property type="match status" value="1"/>
</dbReference>
<dbReference type="InterPro" id="IPR046849">
    <property type="entry name" value="E2_motif"/>
</dbReference>
<dbReference type="GO" id="GO:0009451">
    <property type="term" value="P:RNA modification"/>
    <property type="evidence" value="ECO:0007669"/>
    <property type="project" value="InterPro"/>
</dbReference>
<dbReference type="Gene3D" id="1.25.40.10">
    <property type="entry name" value="Tetratricopeptide repeat domain"/>
    <property type="match status" value="5"/>
</dbReference>
<proteinExistence type="predicted"/>
<feature type="repeat" description="PPR" evidence="2">
    <location>
        <begin position="260"/>
        <end position="294"/>
    </location>
</feature>
<evidence type="ECO:0000313" key="4">
    <source>
        <dbReference type="Proteomes" id="UP000288805"/>
    </source>
</evidence>
<keyword evidence="1" id="KW-0677">Repeat</keyword>
<dbReference type="InterPro" id="IPR011990">
    <property type="entry name" value="TPR-like_helical_dom_sf"/>
</dbReference>
<comment type="caution">
    <text evidence="3">The sequence shown here is derived from an EMBL/GenBank/DDBJ whole genome shotgun (WGS) entry which is preliminary data.</text>
</comment>
<feature type="repeat" description="PPR" evidence="2">
    <location>
        <begin position="462"/>
        <end position="498"/>
    </location>
</feature>
<dbReference type="Pfam" id="PF01535">
    <property type="entry name" value="PPR"/>
    <property type="match status" value="6"/>
</dbReference>
<dbReference type="GO" id="GO:0003723">
    <property type="term" value="F:RNA binding"/>
    <property type="evidence" value="ECO:0007669"/>
    <property type="project" value="InterPro"/>
</dbReference>
<feature type="repeat" description="PPR" evidence="2">
    <location>
        <begin position="361"/>
        <end position="395"/>
    </location>
</feature>
<organism evidence="3 4">
    <name type="scientific">Vitis vinifera</name>
    <name type="common">Grape</name>
    <dbReference type="NCBI Taxonomy" id="29760"/>
    <lineage>
        <taxon>Eukaryota</taxon>
        <taxon>Viridiplantae</taxon>
        <taxon>Streptophyta</taxon>
        <taxon>Embryophyta</taxon>
        <taxon>Tracheophyta</taxon>
        <taxon>Spermatophyta</taxon>
        <taxon>Magnoliopsida</taxon>
        <taxon>eudicotyledons</taxon>
        <taxon>Gunneridae</taxon>
        <taxon>Pentapetalae</taxon>
        <taxon>rosids</taxon>
        <taxon>Vitales</taxon>
        <taxon>Vitaceae</taxon>
        <taxon>Viteae</taxon>
        <taxon>Vitis</taxon>
    </lineage>
</organism>
<dbReference type="Pfam" id="PF20430">
    <property type="entry name" value="Eplus_motif"/>
    <property type="match status" value="1"/>
</dbReference>
<dbReference type="PROSITE" id="PS51375">
    <property type="entry name" value="PPR"/>
    <property type="match status" value="4"/>
</dbReference>
<reference evidence="3 4" key="1">
    <citation type="journal article" date="2018" name="PLoS Genet.">
        <title>Population sequencing reveals clonal diversity and ancestral inbreeding in the grapevine cultivar Chardonnay.</title>
        <authorList>
            <person name="Roach M.J."/>
            <person name="Johnson D.L."/>
            <person name="Bohlmann J."/>
            <person name="van Vuuren H.J."/>
            <person name="Jones S.J."/>
            <person name="Pretorius I.S."/>
            <person name="Schmidt S.A."/>
            <person name="Borneman A.R."/>
        </authorList>
    </citation>
    <scope>NUCLEOTIDE SEQUENCE [LARGE SCALE GENOMIC DNA]</scope>
    <source>
        <strain evidence="4">cv. Chardonnay</strain>
        <tissue evidence="3">Leaf</tissue>
    </source>
</reference>